<evidence type="ECO:0000313" key="9">
    <source>
        <dbReference type="EMBL" id="CAI2373598.1"/>
    </source>
</evidence>
<accession>A0AAD2CY37</accession>
<dbReference type="InterPro" id="IPR002347">
    <property type="entry name" value="SDR_fam"/>
</dbReference>
<keyword evidence="3" id="KW-0276">Fatty acid metabolism</keyword>
<evidence type="ECO:0000256" key="7">
    <source>
        <dbReference type="ARBA" id="ARBA00023160"/>
    </source>
</evidence>
<dbReference type="EMBL" id="CAMPGE010014953">
    <property type="protein sequence ID" value="CAI2373598.1"/>
    <property type="molecule type" value="Genomic_DNA"/>
</dbReference>
<dbReference type="SUPFAM" id="SSF51735">
    <property type="entry name" value="NAD(P)-binding Rossmann-fold domains"/>
    <property type="match status" value="1"/>
</dbReference>
<dbReference type="PRINTS" id="PR00080">
    <property type="entry name" value="SDRFAMILY"/>
</dbReference>
<evidence type="ECO:0000256" key="6">
    <source>
        <dbReference type="ARBA" id="ARBA00023098"/>
    </source>
</evidence>
<keyword evidence="10" id="KW-1185">Reference proteome</keyword>
<dbReference type="AlphaFoldDB" id="A0AAD2CY37"/>
<evidence type="ECO:0000256" key="4">
    <source>
        <dbReference type="ARBA" id="ARBA00022857"/>
    </source>
</evidence>
<dbReference type="PRINTS" id="PR00081">
    <property type="entry name" value="GDHRDH"/>
</dbReference>
<dbReference type="CDD" id="cd05356">
    <property type="entry name" value="17beta-HSD1_like_SDR_c"/>
    <property type="match status" value="1"/>
</dbReference>
<comment type="similarity">
    <text evidence="8">Belongs to the short-chain dehydrogenases/reductases (SDR) family.</text>
</comment>
<evidence type="ECO:0000256" key="8">
    <source>
        <dbReference type="RuleBase" id="RU000363"/>
    </source>
</evidence>
<evidence type="ECO:0000256" key="1">
    <source>
        <dbReference type="ARBA" id="ARBA00005194"/>
    </source>
</evidence>
<dbReference type="PANTHER" id="PTHR43086">
    <property type="entry name" value="VERY-LONG-CHAIN 3-OXOOACYL-COA REDUCTASE"/>
    <property type="match status" value="1"/>
</dbReference>
<gene>
    <name evidence="9" type="ORF">ECRASSUSDP1_LOCUS14944</name>
</gene>
<proteinExistence type="inferred from homology"/>
<evidence type="ECO:0000256" key="3">
    <source>
        <dbReference type="ARBA" id="ARBA00022832"/>
    </source>
</evidence>
<dbReference type="Proteomes" id="UP001295684">
    <property type="component" value="Unassembled WGS sequence"/>
</dbReference>
<reference evidence="9" key="1">
    <citation type="submission" date="2023-07" db="EMBL/GenBank/DDBJ databases">
        <authorList>
            <consortium name="AG Swart"/>
            <person name="Singh M."/>
            <person name="Singh A."/>
            <person name="Seah K."/>
            <person name="Emmerich C."/>
        </authorList>
    </citation>
    <scope>NUCLEOTIDE SEQUENCE</scope>
    <source>
        <strain evidence="9">DP1</strain>
    </source>
</reference>
<dbReference type="Pfam" id="PF00106">
    <property type="entry name" value="adh_short"/>
    <property type="match status" value="1"/>
</dbReference>
<name>A0AAD2CY37_EUPCR</name>
<dbReference type="PROSITE" id="PS00061">
    <property type="entry name" value="ADH_SHORT"/>
    <property type="match status" value="1"/>
</dbReference>
<evidence type="ECO:0000256" key="2">
    <source>
        <dbReference type="ARBA" id="ARBA00022516"/>
    </source>
</evidence>
<keyword evidence="4" id="KW-0521">NADP</keyword>
<keyword evidence="2" id="KW-0444">Lipid biosynthesis</keyword>
<comment type="pathway">
    <text evidence="1">Lipid metabolism; fatty acid biosynthesis.</text>
</comment>
<dbReference type="GO" id="GO:0016491">
    <property type="term" value="F:oxidoreductase activity"/>
    <property type="evidence" value="ECO:0007669"/>
    <property type="project" value="UniProtKB-KW"/>
</dbReference>
<dbReference type="PANTHER" id="PTHR43086:SF2">
    <property type="entry name" value="HYDROXYSTEROID DEHYDROGENASE-LIKE PROTEIN 1"/>
    <property type="match status" value="1"/>
</dbReference>
<keyword evidence="7" id="KW-0275">Fatty acid biosynthesis</keyword>
<organism evidence="9 10">
    <name type="scientific">Euplotes crassus</name>
    <dbReference type="NCBI Taxonomy" id="5936"/>
    <lineage>
        <taxon>Eukaryota</taxon>
        <taxon>Sar</taxon>
        <taxon>Alveolata</taxon>
        <taxon>Ciliophora</taxon>
        <taxon>Intramacronucleata</taxon>
        <taxon>Spirotrichea</taxon>
        <taxon>Hypotrichia</taxon>
        <taxon>Euplotida</taxon>
        <taxon>Euplotidae</taxon>
        <taxon>Moneuplotes</taxon>
    </lineage>
</organism>
<dbReference type="PIRSF" id="PIRSF000126">
    <property type="entry name" value="11-beta-HSD1"/>
    <property type="match status" value="1"/>
</dbReference>
<dbReference type="GO" id="GO:0030497">
    <property type="term" value="P:fatty acid elongation"/>
    <property type="evidence" value="ECO:0007669"/>
    <property type="project" value="TreeGrafter"/>
</dbReference>
<dbReference type="Gene3D" id="3.40.50.720">
    <property type="entry name" value="NAD(P)-binding Rossmann-like Domain"/>
    <property type="match status" value="1"/>
</dbReference>
<keyword evidence="5" id="KW-0560">Oxidoreductase</keyword>
<evidence type="ECO:0000256" key="5">
    <source>
        <dbReference type="ARBA" id="ARBA00023002"/>
    </source>
</evidence>
<evidence type="ECO:0000313" key="10">
    <source>
        <dbReference type="Proteomes" id="UP001295684"/>
    </source>
</evidence>
<dbReference type="InterPro" id="IPR020904">
    <property type="entry name" value="Sc_DH/Rdtase_CS"/>
</dbReference>
<comment type="caution">
    <text evidence="9">The sequence shown here is derived from an EMBL/GenBank/DDBJ whole genome shotgun (WGS) entry which is preliminary data.</text>
</comment>
<dbReference type="InterPro" id="IPR036291">
    <property type="entry name" value="NAD(P)-bd_dom_sf"/>
</dbReference>
<protein>
    <submittedName>
        <fullName evidence="9">Uncharacterized protein</fullName>
    </submittedName>
</protein>
<dbReference type="GO" id="GO:0005783">
    <property type="term" value="C:endoplasmic reticulum"/>
    <property type="evidence" value="ECO:0007669"/>
    <property type="project" value="TreeGrafter"/>
</dbReference>
<keyword evidence="6" id="KW-0443">Lipid metabolism</keyword>
<sequence length="340" mass="38697">MEFLKDKIDSFKQSLDGLHEKNPQLVYTFAAIGLGYVALKVAKDLRGVYQYVLRPARDLKQRYGNEWCVITGASDGIGKGFAFELVKKGMKVVLVGRNQDKLDTVKQQIEDTYEGAQLKTVQFDFNQQYTEEVIKGLTEKFEEIEKCSILINNVGYAEASKFGLMKDADVHNMINVNITSNTVMAKIFIPKLLANDKRGGMINIGSSSCSQPFPNLSVYSASKSYIRQFSNSIHEEYKDKIDILICNTSSVKSQMNSGRYVGTITPEQHAQGVLDKLGHDRETSGHYIHGIYHYYSVRPIEGWVLKYINFKRHQDFMKEREIATKAEQEVKADEEIKKEE</sequence>